<keyword evidence="2" id="KW-0472">Membrane</keyword>
<evidence type="ECO:0000256" key="2">
    <source>
        <dbReference type="SAM" id="Phobius"/>
    </source>
</evidence>
<dbReference type="Proteomes" id="UP001321749">
    <property type="component" value="Unassembled WGS sequence"/>
</dbReference>
<gene>
    <name evidence="3" type="ORF">QBC42DRAFT_282595</name>
</gene>
<protein>
    <submittedName>
        <fullName evidence="3">Uncharacterized protein</fullName>
    </submittedName>
</protein>
<accession>A0AAV9HZD6</accession>
<sequence>MDTPTASADRRCARRARSAPADEAHDWIGPLEVIVVCLAVALLFWAFSRASMGAF</sequence>
<name>A0AAV9HZD6_9PEZI</name>
<reference evidence="3" key="2">
    <citation type="submission" date="2023-06" db="EMBL/GenBank/DDBJ databases">
        <authorList>
            <consortium name="Lawrence Berkeley National Laboratory"/>
            <person name="Mondo S.J."/>
            <person name="Hensen N."/>
            <person name="Bonometti L."/>
            <person name="Westerberg I."/>
            <person name="Brannstrom I.O."/>
            <person name="Guillou S."/>
            <person name="Cros-Aarteil S."/>
            <person name="Calhoun S."/>
            <person name="Haridas S."/>
            <person name="Kuo A."/>
            <person name="Pangilinan J."/>
            <person name="Riley R."/>
            <person name="Labutti K."/>
            <person name="Andreopoulos B."/>
            <person name="Lipzen A."/>
            <person name="Chen C."/>
            <person name="Yanf M."/>
            <person name="Daum C."/>
            <person name="Ng V."/>
            <person name="Clum A."/>
            <person name="Steindorff A."/>
            <person name="Ohm R."/>
            <person name="Martin F."/>
            <person name="Silar P."/>
            <person name="Natvig D."/>
            <person name="Lalanne C."/>
            <person name="Gautier V."/>
            <person name="Ament-Velasquez S.L."/>
            <person name="Kruys A."/>
            <person name="Hutchinson M.I."/>
            <person name="Powell A.J."/>
            <person name="Barry K."/>
            <person name="Miller A.N."/>
            <person name="Grigoriev I.V."/>
            <person name="Debuchy R."/>
            <person name="Gladieux P."/>
            <person name="Thoren M.H."/>
            <person name="Johannesson H."/>
        </authorList>
    </citation>
    <scope>NUCLEOTIDE SEQUENCE</scope>
    <source>
        <strain evidence="3">PSN324</strain>
    </source>
</reference>
<evidence type="ECO:0000256" key="1">
    <source>
        <dbReference type="SAM" id="MobiDB-lite"/>
    </source>
</evidence>
<evidence type="ECO:0000313" key="3">
    <source>
        <dbReference type="EMBL" id="KAK4466225.1"/>
    </source>
</evidence>
<comment type="caution">
    <text evidence="3">The sequence shown here is derived from an EMBL/GenBank/DDBJ whole genome shotgun (WGS) entry which is preliminary data.</text>
</comment>
<reference evidence="3" key="1">
    <citation type="journal article" date="2023" name="Mol. Phylogenet. Evol.">
        <title>Genome-scale phylogeny and comparative genomics of the fungal order Sordariales.</title>
        <authorList>
            <person name="Hensen N."/>
            <person name="Bonometti L."/>
            <person name="Westerberg I."/>
            <person name="Brannstrom I.O."/>
            <person name="Guillou S."/>
            <person name="Cros-Aarteil S."/>
            <person name="Calhoun S."/>
            <person name="Haridas S."/>
            <person name="Kuo A."/>
            <person name="Mondo S."/>
            <person name="Pangilinan J."/>
            <person name="Riley R."/>
            <person name="LaButti K."/>
            <person name="Andreopoulos B."/>
            <person name="Lipzen A."/>
            <person name="Chen C."/>
            <person name="Yan M."/>
            <person name="Daum C."/>
            <person name="Ng V."/>
            <person name="Clum A."/>
            <person name="Steindorff A."/>
            <person name="Ohm R.A."/>
            <person name="Martin F."/>
            <person name="Silar P."/>
            <person name="Natvig D.O."/>
            <person name="Lalanne C."/>
            <person name="Gautier V."/>
            <person name="Ament-Velasquez S.L."/>
            <person name="Kruys A."/>
            <person name="Hutchinson M.I."/>
            <person name="Powell A.J."/>
            <person name="Barry K."/>
            <person name="Miller A.N."/>
            <person name="Grigoriev I.V."/>
            <person name="Debuchy R."/>
            <person name="Gladieux P."/>
            <person name="Hiltunen Thoren M."/>
            <person name="Johannesson H."/>
        </authorList>
    </citation>
    <scope>NUCLEOTIDE SEQUENCE</scope>
    <source>
        <strain evidence="3">PSN324</strain>
    </source>
</reference>
<keyword evidence="4" id="KW-1185">Reference proteome</keyword>
<keyword evidence="2" id="KW-0812">Transmembrane</keyword>
<keyword evidence="2" id="KW-1133">Transmembrane helix</keyword>
<dbReference type="EMBL" id="MU864933">
    <property type="protein sequence ID" value="KAK4466225.1"/>
    <property type="molecule type" value="Genomic_DNA"/>
</dbReference>
<dbReference type="AlphaFoldDB" id="A0AAV9HZD6"/>
<feature type="region of interest" description="Disordered" evidence="1">
    <location>
        <begin position="1"/>
        <end position="22"/>
    </location>
</feature>
<proteinExistence type="predicted"/>
<organism evidence="3 4">
    <name type="scientific">Cladorrhinum samala</name>
    <dbReference type="NCBI Taxonomy" id="585594"/>
    <lineage>
        <taxon>Eukaryota</taxon>
        <taxon>Fungi</taxon>
        <taxon>Dikarya</taxon>
        <taxon>Ascomycota</taxon>
        <taxon>Pezizomycotina</taxon>
        <taxon>Sordariomycetes</taxon>
        <taxon>Sordariomycetidae</taxon>
        <taxon>Sordariales</taxon>
        <taxon>Podosporaceae</taxon>
        <taxon>Cladorrhinum</taxon>
    </lineage>
</organism>
<feature type="transmembrane region" description="Helical" evidence="2">
    <location>
        <begin position="27"/>
        <end position="47"/>
    </location>
</feature>
<evidence type="ECO:0000313" key="4">
    <source>
        <dbReference type="Proteomes" id="UP001321749"/>
    </source>
</evidence>